<name>E9SCA6_RUMAL</name>
<dbReference type="Proteomes" id="UP000004259">
    <property type="component" value="Unassembled WGS sequence"/>
</dbReference>
<keyword evidence="2" id="KW-1185">Reference proteome</keyword>
<comment type="caution">
    <text evidence="1">The sequence shown here is derived from an EMBL/GenBank/DDBJ whole genome shotgun (WGS) entry which is preliminary data.</text>
</comment>
<dbReference type="EMBL" id="ADKM02000078">
    <property type="protein sequence ID" value="EGC03087.1"/>
    <property type="molecule type" value="Genomic_DNA"/>
</dbReference>
<protein>
    <submittedName>
        <fullName evidence="1">Uncharacterized protein</fullName>
    </submittedName>
</protein>
<evidence type="ECO:0000313" key="2">
    <source>
        <dbReference type="Proteomes" id="UP000004259"/>
    </source>
</evidence>
<sequence>MGSIGKAVITKRHIERFDITICFIANTVLLYKKYKFSRNGGTVYE</sequence>
<dbReference type="AlphaFoldDB" id="E9SCA6"/>
<proteinExistence type="predicted"/>
<reference evidence="1 2" key="1">
    <citation type="submission" date="2011-02" db="EMBL/GenBank/DDBJ databases">
        <authorList>
            <person name="Nelson K.E."/>
            <person name="Sutton G."/>
            <person name="Torralba M."/>
            <person name="Durkin S."/>
            <person name="Harkins D."/>
            <person name="Montgomery R."/>
            <person name="Ziemer C."/>
            <person name="Klaassens E."/>
            <person name="Ocuiv P."/>
            <person name="Morrison M."/>
        </authorList>
    </citation>
    <scope>NUCLEOTIDE SEQUENCE [LARGE SCALE GENOMIC DNA]</scope>
    <source>
        <strain evidence="1 2">8</strain>
    </source>
</reference>
<evidence type="ECO:0000313" key="1">
    <source>
        <dbReference type="EMBL" id="EGC03087.1"/>
    </source>
</evidence>
<dbReference type="STRING" id="246199.CUS_4546"/>
<gene>
    <name evidence="1" type="ORF">CUS_4546</name>
</gene>
<accession>E9SCA6</accession>
<organism evidence="1 2">
    <name type="scientific">Ruminococcus albus 8</name>
    <dbReference type="NCBI Taxonomy" id="246199"/>
    <lineage>
        <taxon>Bacteria</taxon>
        <taxon>Bacillati</taxon>
        <taxon>Bacillota</taxon>
        <taxon>Clostridia</taxon>
        <taxon>Eubacteriales</taxon>
        <taxon>Oscillospiraceae</taxon>
        <taxon>Ruminococcus</taxon>
    </lineage>
</organism>